<keyword evidence="11 14" id="KW-1133">Transmembrane helix</keyword>
<dbReference type="InterPro" id="IPR005467">
    <property type="entry name" value="His_kinase_dom"/>
</dbReference>
<dbReference type="PANTHER" id="PTHR43065">
    <property type="entry name" value="SENSOR HISTIDINE KINASE"/>
    <property type="match status" value="1"/>
</dbReference>
<feature type="transmembrane region" description="Helical" evidence="14">
    <location>
        <begin position="191"/>
        <end position="212"/>
    </location>
</feature>
<dbReference type="SUPFAM" id="SSF47384">
    <property type="entry name" value="Homodimeric domain of signal transducing histidine kinase"/>
    <property type="match status" value="1"/>
</dbReference>
<dbReference type="PRINTS" id="PR00344">
    <property type="entry name" value="BCTRLSENSOR"/>
</dbReference>
<protein>
    <recommendedName>
        <fullName evidence="3">histidine kinase</fullName>
        <ecNumber evidence="3">2.7.13.3</ecNumber>
    </recommendedName>
</protein>
<keyword evidence="9 16" id="KW-0418">Kinase</keyword>
<feature type="transmembrane region" description="Helical" evidence="14">
    <location>
        <begin position="224"/>
        <end position="250"/>
    </location>
</feature>
<keyword evidence="7 14" id="KW-0812">Transmembrane</keyword>
<evidence type="ECO:0000256" key="8">
    <source>
        <dbReference type="ARBA" id="ARBA00022741"/>
    </source>
</evidence>
<evidence type="ECO:0000313" key="17">
    <source>
        <dbReference type="Proteomes" id="UP000280346"/>
    </source>
</evidence>
<accession>A0A433J8Q4</accession>
<comment type="catalytic activity">
    <reaction evidence="1">
        <text>ATP + protein L-histidine = ADP + protein N-phospho-L-histidine.</text>
        <dbReference type="EC" id="2.7.13.3"/>
    </reaction>
</comment>
<keyword evidence="12" id="KW-0902">Two-component regulatory system</keyword>
<reference evidence="16 17" key="1">
    <citation type="submission" date="2018-12" db="EMBL/GenBank/DDBJ databases">
        <authorList>
            <person name="Yang Y."/>
        </authorList>
    </citation>
    <scope>NUCLEOTIDE SEQUENCE [LARGE SCALE GENOMIC DNA]</scope>
    <source>
        <strain evidence="16 17">GSF71</strain>
    </source>
</reference>
<feature type="transmembrane region" description="Helical" evidence="14">
    <location>
        <begin position="270"/>
        <end position="291"/>
    </location>
</feature>
<feature type="transmembrane region" description="Helical" evidence="14">
    <location>
        <begin position="54"/>
        <end position="74"/>
    </location>
</feature>
<evidence type="ECO:0000256" key="5">
    <source>
        <dbReference type="ARBA" id="ARBA00022553"/>
    </source>
</evidence>
<feature type="transmembrane region" description="Helical" evidence="14">
    <location>
        <begin position="125"/>
        <end position="153"/>
    </location>
</feature>
<dbReference type="EC" id="2.7.13.3" evidence="3"/>
<sequence length="554" mass="58505">MTDFRDRWRLAPAWVKVACLTLAYLAAHVSLDWISFIHEVSPLNVTPWNPPSGLIMGMSLVFGVRAAPLVWLGLMASDLVVRGLPVALWATMTANAVVAAGYGAAGWMLRERLGLDPGLPRLRDVVLLLAGGAGTAMAAGAGYIAIHTMIGLFPWSGFPDALLRYWVGEIIGIAVLTPLVLVGLRGPALRVSWAGAAEVGAQGLLIAFALWLDFGPLGSAQYEHFYLLFLPAVAIAVRHGLPGAALASVITQAGLIVAVQATGVETARMTHFQLLMLTLAVTALLLGTVVSERRRVEAWVRERQSDLAGAARLTEAGEMAAALAHELNQPLSAAMSYARAARKIARLEETSPRLGEILDKTVAQTERADRVIRSLRDFVRKGRSERSPLPVAGLVADCVTLAGPLATRHRVSIAAEVAPGLPPVRGDAVQLQQVILNLVRNAAEAMAEGMAEGIEDPGPRNRRIVLFAHLAGEADAVVIGVRDSGPGLAGVVERNLFAPFVTTKATGMGLGLSIARTLVEGHGGSLTGRRLPHGETVFEFTIPVHGSDAGEAAG</sequence>
<dbReference type="Gene3D" id="3.30.565.10">
    <property type="entry name" value="Histidine kinase-like ATPase, C-terminal domain"/>
    <property type="match status" value="1"/>
</dbReference>
<dbReference type="InterPro" id="IPR004358">
    <property type="entry name" value="Sig_transdc_His_kin-like_C"/>
</dbReference>
<keyword evidence="8" id="KW-0547">Nucleotide-binding</keyword>
<keyword evidence="6" id="KW-0808">Transferase</keyword>
<dbReference type="Pfam" id="PF05231">
    <property type="entry name" value="MASE1"/>
    <property type="match status" value="1"/>
</dbReference>
<dbReference type="InterPro" id="IPR003594">
    <property type="entry name" value="HATPase_dom"/>
</dbReference>
<keyword evidence="10" id="KW-0067">ATP-binding</keyword>
<dbReference type="EMBL" id="RZIJ01000009">
    <property type="protein sequence ID" value="RUQ70669.1"/>
    <property type="molecule type" value="Genomic_DNA"/>
</dbReference>
<keyword evidence="17" id="KW-1185">Reference proteome</keyword>
<dbReference type="PANTHER" id="PTHR43065:SF10">
    <property type="entry name" value="PEROXIDE STRESS-ACTIVATED HISTIDINE KINASE MAK3"/>
    <property type="match status" value="1"/>
</dbReference>
<dbReference type="AlphaFoldDB" id="A0A433J8Q4"/>
<evidence type="ECO:0000256" key="3">
    <source>
        <dbReference type="ARBA" id="ARBA00012438"/>
    </source>
</evidence>
<evidence type="ECO:0000256" key="4">
    <source>
        <dbReference type="ARBA" id="ARBA00022475"/>
    </source>
</evidence>
<dbReference type="GO" id="GO:0005524">
    <property type="term" value="F:ATP binding"/>
    <property type="evidence" value="ECO:0007669"/>
    <property type="project" value="UniProtKB-KW"/>
</dbReference>
<gene>
    <name evidence="16" type="ORF">EJ913_12885</name>
</gene>
<evidence type="ECO:0000256" key="14">
    <source>
        <dbReference type="SAM" id="Phobius"/>
    </source>
</evidence>
<dbReference type="Pfam" id="PF02518">
    <property type="entry name" value="HATPase_c"/>
    <property type="match status" value="1"/>
</dbReference>
<evidence type="ECO:0000313" key="16">
    <source>
        <dbReference type="EMBL" id="RUQ70669.1"/>
    </source>
</evidence>
<name>A0A433J8Q4_9PROT</name>
<evidence type="ECO:0000256" key="11">
    <source>
        <dbReference type="ARBA" id="ARBA00022989"/>
    </source>
</evidence>
<evidence type="ECO:0000256" key="9">
    <source>
        <dbReference type="ARBA" id="ARBA00022777"/>
    </source>
</evidence>
<dbReference type="InterPro" id="IPR036097">
    <property type="entry name" value="HisK_dim/P_sf"/>
</dbReference>
<keyword evidence="5" id="KW-0597">Phosphoprotein</keyword>
<evidence type="ECO:0000256" key="12">
    <source>
        <dbReference type="ARBA" id="ARBA00023012"/>
    </source>
</evidence>
<dbReference type="Proteomes" id="UP000280346">
    <property type="component" value="Unassembled WGS sequence"/>
</dbReference>
<keyword evidence="4" id="KW-1003">Cell membrane</keyword>
<dbReference type="GO" id="GO:0000155">
    <property type="term" value="F:phosphorelay sensor kinase activity"/>
    <property type="evidence" value="ECO:0007669"/>
    <property type="project" value="InterPro"/>
</dbReference>
<dbReference type="CDD" id="cd00082">
    <property type="entry name" value="HisKA"/>
    <property type="match status" value="1"/>
</dbReference>
<feature type="transmembrane region" description="Helical" evidence="14">
    <location>
        <begin position="165"/>
        <end position="185"/>
    </location>
</feature>
<dbReference type="GO" id="GO:0005886">
    <property type="term" value="C:plasma membrane"/>
    <property type="evidence" value="ECO:0007669"/>
    <property type="project" value="UniProtKB-SubCell"/>
</dbReference>
<keyword evidence="13 14" id="KW-0472">Membrane</keyword>
<evidence type="ECO:0000256" key="7">
    <source>
        <dbReference type="ARBA" id="ARBA00022692"/>
    </source>
</evidence>
<feature type="domain" description="Histidine kinase" evidence="15">
    <location>
        <begin position="322"/>
        <end position="546"/>
    </location>
</feature>
<dbReference type="InterPro" id="IPR007895">
    <property type="entry name" value="MASE1"/>
</dbReference>
<dbReference type="SMART" id="SM00388">
    <property type="entry name" value="HisKA"/>
    <property type="match status" value="1"/>
</dbReference>
<evidence type="ECO:0000256" key="13">
    <source>
        <dbReference type="ARBA" id="ARBA00023136"/>
    </source>
</evidence>
<dbReference type="InterPro" id="IPR003661">
    <property type="entry name" value="HisK_dim/P_dom"/>
</dbReference>
<evidence type="ECO:0000256" key="10">
    <source>
        <dbReference type="ARBA" id="ARBA00022840"/>
    </source>
</evidence>
<dbReference type="Gene3D" id="1.10.287.130">
    <property type="match status" value="1"/>
</dbReference>
<evidence type="ECO:0000259" key="15">
    <source>
        <dbReference type="PROSITE" id="PS50109"/>
    </source>
</evidence>
<dbReference type="PROSITE" id="PS50109">
    <property type="entry name" value="HIS_KIN"/>
    <property type="match status" value="1"/>
</dbReference>
<comment type="subcellular location">
    <subcellularLocation>
        <location evidence="2">Cell membrane</location>
        <topology evidence="2">Multi-pass membrane protein</topology>
    </subcellularLocation>
</comment>
<dbReference type="Pfam" id="PF00512">
    <property type="entry name" value="HisKA"/>
    <property type="match status" value="1"/>
</dbReference>
<evidence type="ECO:0000256" key="2">
    <source>
        <dbReference type="ARBA" id="ARBA00004651"/>
    </source>
</evidence>
<dbReference type="OrthoDB" id="9795133at2"/>
<dbReference type="InterPro" id="IPR036890">
    <property type="entry name" value="HATPase_C_sf"/>
</dbReference>
<dbReference type="SMART" id="SM00387">
    <property type="entry name" value="HATPase_c"/>
    <property type="match status" value="1"/>
</dbReference>
<dbReference type="RefSeq" id="WP_126998429.1">
    <property type="nucleotide sequence ID" value="NZ_JBNPXW010000008.1"/>
</dbReference>
<feature type="transmembrane region" description="Helical" evidence="14">
    <location>
        <begin position="86"/>
        <end position="105"/>
    </location>
</feature>
<evidence type="ECO:0000256" key="1">
    <source>
        <dbReference type="ARBA" id="ARBA00000085"/>
    </source>
</evidence>
<dbReference type="SUPFAM" id="SSF55874">
    <property type="entry name" value="ATPase domain of HSP90 chaperone/DNA topoisomerase II/histidine kinase"/>
    <property type="match status" value="1"/>
</dbReference>
<proteinExistence type="predicted"/>
<comment type="caution">
    <text evidence="16">The sequence shown here is derived from an EMBL/GenBank/DDBJ whole genome shotgun (WGS) entry which is preliminary data.</text>
</comment>
<evidence type="ECO:0000256" key="6">
    <source>
        <dbReference type="ARBA" id="ARBA00022679"/>
    </source>
</evidence>
<organism evidence="16 17">
    <name type="scientific">Azospirillum doebereinerae</name>
    <dbReference type="NCBI Taxonomy" id="92933"/>
    <lineage>
        <taxon>Bacteria</taxon>
        <taxon>Pseudomonadati</taxon>
        <taxon>Pseudomonadota</taxon>
        <taxon>Alphaproteobacteria</taxon>
        <taxon>Rhodospirillales</taxon>
        <taxon>Azospirillaceae</taxon>
        <taxon>Azospirillum</taxon>
    </lineage>
</organism>